<accession>A0A8A1LCY3</accession>
<organism evidence="2 3">
    <name type="scientific">Ajellomyces capsulatus (strain H88)</name>
    <name type="common">Darling's disease fungus</name>
    <name type="synonym">Histoplasma capsulatum</name>
    <dbReference type="NCBI Taxonomy" id="544711"/>
    <lineage>
        <taxon>Eukaryota</taxon>
        <taxon>Fungi</taxon>
        <taxon>Dikarya</taxon>
        <taxon>Ascomycota</taxon>
        <taxon>Pezizomycotina</taxon>
        <taxon>Eurotiomycetes</taxon>
        <taxon>Eurotiomycetidae</taxon>
        <taxon>Onygenales</taxon>
        <taxon>Ajellomycetaceae</taxon>
        <taxon>Histoplasma</taxon>
    </lineage>
</organism>
<dbReference type="AlphaFoldDB" id="A0A8A1LCY3"/>
<feature type="region of interest" description="Disordered" evidence="1">
    <location>
        <begin position="35"/>
        <end position="60"/>
    </location>
</feature>
<sequence>MRMQDGSWRMERGQRCPLDGHCMGLSPSNTYLEPASPLPCQRNQQDKQTSIPWTNSVFVM</sequence>
<protein>
    <submittedName>
        <fullName evidence="2">Uncharacterized protein</fullName>
    </submittedName>
</protein>
<proteinExistence type="predicted"/>
<dbReference type="Proteomes" id="UP000663419">
    <property type="component" value="Chromosome 1"/>
</dbReference>
<name>A0A8A1LCY3_AJEC8</name>
<reference evidence="2" key="1">
    <citation type="submission" date="2021-01" db="EMBL/GenBank/DDBJ databases">
        <title>Chromosome-level genome assembly of a human fungal pathogen reveals clustering of transcriptionally co-regulated genes.</title>
        <authorList>
            <person name="Voorhies M."/>
            <person name="Cohen S."/>
            <person name="Shea T.P."/>
            <person name="Petrus S."/>
            <person name="Munoz J.F."/>
            <person name="Poplawski S."/>
            <person name="Goldman W.E."/>
            <person name="Michael T."/>
            <person name="Cuomo C.A."/>
            <person name="Sil A."/>
            <person name="Beyhan S."/>
        </authorList>
    </citation>
    <scope>NUCLEOTIDE SEQUENCE</scope>
    <source>
        <strain evidence="2">H88</strain>
    </source>
</reference>
<dbReference type="VEuPathDB" id="FungiDB:I7I53_11476"/>
<dbReference type="EMBL" id="CP069102">
    <property type="protein sequence ID" value="QSS50695.1"/>
    <property type="molecule type" value="Genomic_DNA"/>
</dbReference>
<evidence type="ECO:0000313" key="2">
    <source>
        <dbReference type="EMBL" id="QSS50695.1"/>
    </source>
</evidence>
<evidence type="ECO:0000313" key="3">
    <source>
        <dbReference type="Proteomes" id="UP000663419"/>
    </source>
</evidence>
<evidence type="ECO:0000256" key="1">
    <source>
        <dbReference type="SAM" id="MobiDB-lite"/>
    </source>
</evidence>
<gene>
    <name evidence="2" type="ORF">I7I53_11476</name>
</gene>
<feature type="compositionally biased region" description="Polar residues" evidence="1">
    <location>
        <begin position="41"/>
        <end position="60"/>
    </location>
</feature>